<dbReference type="GeneID" id="54583108"/>
<dbReference type="Proteomes" id="UP000800094">
    <property type="component" value="Unassembled WGS sequence"/>
</dbReference>
<dbReference type="InterPro" id="IPR011083">
    <property type="entry name" value="Phage_tail_collar_dom"/>
</dbReference>
<name>A0A6A6I275_9PLEO</name>
<feature type="region of interest" description="Disordered" evidence="1">
    <location>
        <begin position="475"/>
        <end position="494"/>
    </location>
</feature>
<dbReference type="EMBL" id="ML987202">
    <property type="protein sequence ID" value="KAF2244575.1"/>
    <property type="molecule type" value="Genomic_DNA"/>
</dbReference>
<sequence length="526" mass="57868">MASHVTGDETPLVPVVVDDIPLVTVVTNGVPVGTIVAYAAEPEHLPAGWFVCDHRKLEAAKYPELREALGLPAGGIGGEIQLPDLRGQFLRSCDFNLTPGETFSWKTGEPRIPIQLTLDRMGDHMNKTLKMGTTKVIEWHSGPRRFDVSGGDAETRPVNVALYWVIKATSKEGADGVPIGAVIPFAGDDKKIPAPAYFPWWIRCDCAKVESDQLGHILPVVKDKFKLASSPSSSKVFWPPDLRGKFIRGVDWESVHDPDGKSRQPAPNGDTAGLGTWQGCSTAFKDRKPCVDVEHFSKWYHKTSNAAGNHNFRDDKYTDHQVWSGGDKETRPKNAAMHFYINTLPHDSQPDFPVGGVIARIGELKDERWLPCDGDPRPIRTESGEDPLYKAIGKIWNWSTEIEDLFSVPNLFGRFIRGADLVGAPNGDPDRDNRTEYYGWEKRVGAGSFQDWATAMPVSKPLSISISYPTDEYQNAKTSGGATDESTRASGAKSFPLKFETPDNETAPTCMAVRFYVCATGYDGTG</sequence>
<dbReference type="Pfam" id="PF07484">
    <property type="entry name" value="Collar"/>
    <property type="match status" value="1"/>
</dbReference>
<dbReference type="SUPFAM" id="SSF88874">
    <property type="entry name" value="Receptor-binding domain of short tail fibre protein gp12"/>
    <property type="match status" value="2"/>
</dbReference>
<feature type="region of interest" description="Disordered" evidence="1">
    <location>
        <begin position="254"/>
        <end position="274"/>
    </location>
</feature>
<dbReference type="OrthoDB" id="3493401at2759"/>
<accession>A0A6A6I275</accession>
<dbReference type="InterPro" id="IPR037053">
    <property type="entry name" value="Phage_tail_collar_dom_sf"/>
</dbReference>
<reference evidence="3" key="1">
    <citation type="journal article" date="2020" name="Stud. Mycol.">
        <title>101 Dothideomycetes genomes: a test case for predicting lifestyles and emergence of pathogens.</title>
        <authorList>
            <person name="Haridas S."/>
            <person name="Albert R."/>
            <person name="Binder M."/>
            <person name="Bloem J."/>
            <person name="Labutti K."/>
            <person name="Salamov A."/>
            <person name="Andreopoulos B."/>
            <person name="Baker S."/>
            <person name="Barry K."/>
            <person name="Bills G."/>
            <person name="Bluhm B."/>
            <person name="Cannon C."/>
            <person name="Castanera R."/>
            <person name="Culley D."/>
            <person name="Daum C."/>
            <person name="Ezra D."/>
            <person name="Gonzalez J."/>
            <person name="Henrissat B."/>
            <person name="Kuo A."/>
            <person name="Liang C."/>
            <person name="Lipzen A."/>
            <person name="Lutzoni F."/>
            <person name="Magnuson J."/>
            <person name="Mondo S."/>
            <person name="Nolan M."/>
            <person name="Ohm R."/>
            <person name="Pangilinan J."/>
            <person name="Park H.-J."/>
            <person name="Ramirez L."/>
            <person name="Alfaro M."/>
            <person name="Sun H."/>
            <person name="Tritt A."/>
            <person name="Yoshinaga Y."/>
            <person name="Zwiers L.-H."/>
            <person name="Turgeon B."/>
            <person name="Goodwin S."/>
            <person name="Spatafora J."/>
            <person name="Crous P."/>
            <person name="Grigoriev I."/>
        </authorList>
    </citation>
    <scope>NUCLEOTIDE SEQUENCE</scope>
    <source>
        <strain evidence="3">CBS 122368</strain>
    </source>
</reference>
<dbReference type="Gene3D" id="3.90.1340.10">
    <property type="entry name" value="Phage tail collar domain"/>
    <property type="match status" value="1"/>
</dbReference>
<keyword evidence="4" id="KW-1185">Reference proteome</keyword>
<protein>
    <recommendedName>
        <fullName evidence="2">Phage tail collar domain-containing protein</fullName>
    </recommendedName>
</protein>
<evidence type="ECO:0000256" key="1">
    <source>
        <dbReference type="SAM" id="MobiDB-lite"/>
    </source>
</evidence>
<feature type="domain" description="Phage tail collar" evidence="2">
    <location>
        <begin position="33"/>
        <end position="90"/>
    </location>
</feature>
<organism evidence="3 4">
    <name type="scientific">Trematosphaeria pertusa</name>
    <dbReference type="NCBI Taxonomy" id="390896"/>
    <lineage>
        <taxon>Eukaryota</taxon>
        <taxon>Fungi</taxon>
        <taxon>Dikarya</taxon>
        <taxon>Ascomycota</taxon>
        <taxon>Pezizomycotina</taxon>
        <taxon>Dothideomycetes</taxon>
        <taxon>Pleosporomycetidae</taxon>
        <taxon>Pleosporales</taxon>
        <taxon>Massarineae</taxon>
        <taxon>Trematosphaeriaceae</taxon>
        <taxon>Trematosphaeria</taxon>
    </lineage>
</organism>
<evidence type="ECO:0000313" key="4">
    <source>
        <dbReference type="Proteomes" id="UP000800094"/>
    </source>
</evidence>
<proteinExistence type="predicted"/>
<dbReference type="RefSeq" id="XP_033679579.1">
    <property type="nucleotide sequence ID" value="XM_033829778.1"/>
</dbReference>
<gene>
    <name evidence="3" type="ORF">BU26DRAFT_522387</name>
</gene>
<dbReference type="AlphaFoldDB" id="A0A6A6I275"/>
<evidence type="ECO:0000313" key="3">
    <source>
        <dbReference type="EMBL" id="KAF2244575.1"/>
    </source>
</evidence>
<evidence type="ECO:0000259" key="2">
    <source>
        <dbReference type="Pfam" id="PF07484"/>
    </source>
</evidence>